<dbReference type="EMBL" id="GAIX01004512">
    <property type="protein sequence ID" value="JAA88048.1"/>
    <property type="molecule type" value="Transcribed_RNA"/>
</dbReference>
<sequence>MLNTAAMYFPFQVAAFDHSQVQVLNTLLFIKINRLFTGSFLSNFQEHLFCPIPISYAGTKGFHNFVS</sequence>
<reference evidence="1" key="1">
    <citation type="journal article" date="2013" name="BMC Genomics">
        <title>Unscrambling butterfly oogenesis.</title>
        <authorList>
            <person name="Carter J.M."/>
            <person name="Baker S.C."/>
            <person name="Pink R."/>
            <person name="Carter D.R."/>
            <person name="Collins A."/>
            <person name="Tomlin J."/>
            <person name="Gibbs M."/>
            <person name="Breuker C.J."/>
        </authorList>
    </citation>
    <scope>NUCLEOTIDE SEQUENCE</scope>
    <source>
        <tissue evidence="1">Ovary</tissue>
    </source>
</reference>
<name>S4PEH2_9NEOP</name>
<proteinExistence type="predicted"/>
<accession>S4PEH2</accession>
<protein>
    <submittedName>
        <fullName evidence="1">Uncharacterized protein</fullName>
    </submittedName>
</protein>
<reference evidence="1" key="2">
    <citation type="submission" date="2013-05" db="EMBL/GenBank/DDBJ databases">
        <authorList>
            <person name="Carter J.-M."/>
            <person name="Baker S.C."/>
            <person name="Pink R."/>
            <person name="Carter D.R.F."/>
            <person name="Collins A."/>
            <person name="Tomlin J."/>
            <person name="Gibbs M."/>
            <person name="Breuker C.J."/>
        </authorList>
    </citation>
    <scope>NUCLEOTIDE SEQUENCE</scope>
    <source>
        <tissue evidence="1">Ovary</tissue>
    </source>
</reference>
<dbReference type="AlphaFoldDB" id="S4PEH2"/>
<organism evidence="1">
    <name type="scientific">Pararge aegeria</name>
    <name type="common">speckled wood butterfly</name>
    <dbReference type="NCBI Taxonomy" id="116150"/>
    <lineage>
        <taxon>Eukaryota</taxon>
        <taxon>Metazoa</taxon>
        <taxon>Ecdysozoa</taxon>
        <taxon>Arthropoda</taxon>
        <taxon>Hexapoda</taxon>
        <taxon>Insecta</taxon>
        <taxon>Pterygota</taxon>
        <taxon>Neoptera</taxon>
        <taxon>Endopterygota</taxon>
        <taxon>Lepidoptera</taxon>
        <taxon>Glossata</taxon>
        <taxon>Ditrysia</taxon>
        <taxon>Papilionoidea</taxon>
        <taxon>Nymphalidae</taxon>
        <taxon>Satyrinae</taxon>
        <taxon>Satyrini</taxon>
        <taxon>Parargina</taxon>
        <taxon>Pararge</taxon>
    </lineage>
</organism>
<evidence type="ECO:0000313" key="1">
    <source>
        <dbReference type="EMBL" id="JAA88048.1"/>
    </source>
</evidence>